<organism evidence="2 3">
    <name type="scientific">Mycolicibacterium elephantis DSM 44368</name>
    <dbReference type="NCBI Taxonomy" id="1335622"/>
    <lineage>
        <taxon>Bacteria</taxon>
        <taxon>Bacillati</taxon>
        <taxon>Actinomycetota</taxon>
        <taxon>Actinomycetes</taxon>
        <taxon>Mycobacteriales</taxon>
        <taxon>Mycobacteriaceae</taxon>
        <taxon>Mycolicibacterium</taxon>
    </lineage>
</organism>
<feature type="compositionally biased region" description="Polar residues" evidence="1">
    <location>
        <begin position="1"/>
        <end position="12"/>
    </location>
</feature>
<dbReference type="EMBL" id="ATDN01000019">
    <property type="protein sequence ID" value="RWA19374.1"/>
    <property type="molecule type" value="Genomic_DNA"/>
</dbReference>
<dbReference type="AlphaFoldDB" id="A0A439DSU5"/>
<comment type="caution">
    <text evidence="2">The sequence shown here is derived from an EMBL/GenBank/DDBJ whole genome shotgun (WGS) entry which is preliminary data.</text>
</comment>
<gene>
    <name evidence="2" type="ORF">MELE44368_21495</name>
</gene>
<accession>A0A439DSU5</accession>
<protein>
    <submittedName>
        <fullName evidence="2">Uncharacterized protein</fullName>
    </submittedName>
</protein>
<dbReference type="Proteomes" id="UP000287177">
    <property type="component" value="Unassembled WGS sequence"/>
</dbReference>
<sequence>MSRRTSWSTAPSIESEIPAMRGSASFGNTDTGPIRSDMPHRPTMPRATLVAVSRSLSEPVVTTPYTSSAAIPPSAPMMRPRRYSAVYP</sequence>
<proteinExistence type="predicted"/>
<evidence type="ECO:0000313" key="3">
    <source>
        <dbReference type="Proteomes" id="UP000287177"/>
    </source>
</evidence>
<evidence type="ECO:0000256" key="1">
    <source>
        <dbReference type="SAM" id="MobiDB-lite"/>
    </source>
</evidence>
<evidence type="ECO:0000313" key="2">
    <source>
        <dbReference type="EMBL" id="RWA19374.1"/>
    </source>
</evidence>
<name>A0A439DSU5_9MYCO</name>
<reference evidence="2 3" key="1">
    <citation type="submission" date="2013-06" db="EMBL/GenBank/DDBJ databases">
        <title>The draft sequence of the Mycobacterium elephantis genome.</title>
        <authorList>
            <person name="Pettersson F.B."/>
            <person name="Das S."/>
            <person name="Dasgupta S."/>
            <person name="Bhattacharya A."/>
            <person name="Kirsebom L.A."/>
        </authorList>
    </citation>
    <scope>NUCLEOTIDE SEQUENCE [LARGE SCALE GENOMIC DNA]</scope>
    <source>
        <strain evidence="2 3">DSM 44368</strain>
    </source>
</reference>
<keyword evidence="3" id="KW-1185">Reference proteome</keyword>
<feature type="region of interest" description="Disordered" evidence="1">
    <location>
        <begin position="56"/>
        <end position="88"/>
    </location>
</feature>
<feature type="region of interest" description="Disordered" evidence="1">
    <location>
        <begin position="1"/>
        <end position="42"/>
    </location>
</feature>